<name>A0A382PIS5_9ZZZZ</name>
<dbReference type="EMBL" id="UINC01107710">
    <property type="protein sequence ID" value="SVC73283.1"/>
    <property type="molecule type" value="Genomic_DNA"/>
</dbReference>
<evidence type="ECO:0000313" key="1">
    <source>
        <dbReference type="EMBL" id="SVC73283.1"/>
    </source>
</evidence>
<gene>
    <name evidence="1" type="ORF">METZ01_LOCUS326137</name>
</gene>
<accession>A0A382PIS5</accession>
<dbReference type="AlphaFoldDB" id="A0A382PIS5"/>
<protein>
    <submittedName>
        <fullName evidence="1">Uncharacterized protein</fullName>
    </submittedName>
</protein>
<organism evidence="1">
    <name type="scientific">marine metagenome</name>
    <dbReference type="NCBI Taxonomy" id="408172"/>
    <lineage>
        <taxon>unclassified sequences</taxon>
        <taxon>metagenomes</taxon>
        <taxon>ecological metagenomes</taxon>
    </lineage>
</organism>
<feature type="non-terminal residue" evidence="1">
    <location>
        <position position="1"/>
    </location>
</feature>
<proteinExistence type="predicted"/>
<sequence>VPPAGTDYCSGFILSGPVFSATWGCPRTSSSGTYVEAMVPCGELYIRYGELAHKSRWDNVGHEFTQESRIIIPED</sequence>
<reference evidence="1" key="1">
    <citation type="submission" date="2018-05" db="EMBL/GenBank/DDBJ databases">
        <authorList>
            <person name="Lanie J.A."/>
            <person name="Ng W.-L."/>
            <person name="Kazmierczak K.M."/>
            <person name="Andrzejewski T.M."/>
            <person name="Davidsen T.M."/>
            <person name="Wayne K.J."/>
            <person name="Tettelin H."/>
            <person name="Glass J.I."/>
            <person name="Rusch D."/>
            <person name="Podicherti R."/>
            <person name="Tsui H.-C.T."/>
            <person name="Winkler M.E."/>
        </authorList>
    </citation>
    <scope>NUCLEOTIDE SEQUENCE</scope>
</reference>